<dbReference type="AlphaFoldDB" id="A0AAU7X8L7"/>
<dbReference type="KEGG" id="mflg:ABS361_19915"/>
<proteinExistence type="predicted"/>
<organism evidence="1">
    <name type="scientific">Methyloraptor flagellatus</name>
    <dbReference type="NCBI Taxonomy" id="3162530"/>
    <lineage>
        <taxon>Bacteria</taxon>
        <taxon>Pseudomonadati</taxon>
        <taxon>Pseudomonadota</taxon>
        <taxon>Alphaproteobacteria</taxon>
        <taxon>Hyphomicrobiales</taxon>
        <taxon>Ancalomicrobiaceae</taxon>
        <taxon>Methyloraptor</taxon>
    </lineage>
</organism>
<evidence type="ECO:0000313" key="1">
    <source>
        <dbReference type="EMBL" id="XBY44269.1"/>
    </source>
</evidence>
<dbReference type="EMBL" id="CP158568">
    <property type="protein sequence ID" value="XBY44269.1"/>
    <property type="molecule type" value="Genomic_DNA"/>
</dbReference>
<sequence>MEIAEWLLTPASLDVRRLGYLTAAISLRARAARCRGDWAAHEAQCHAIVAAAVAGLASRRTCIVLGSGLMRDVPLPLLARSFERVVLVDIVHLWPIRLKALAHRNVELVSLDLTGSTDLLLKRAPGLSDPFLRLLDIGDTDLVVSANCLSQLPIGPAVIAERRHRSYAGRVPDLERRIVQNHLAGLRRFPCRVCLLTDTVSITIGPDGTVTDRHDLLAGVTLPEPDAHWSWTLAPARETGTGETIVHEARGYIDFGARERSRGARTAP</sequence>
<reference evidence="1" key="1">
    <citation type="submission" date="2024-06" db="EMBL/GenBank/DDBJ databases">
        <title>Methylostella associata gen. nov., sp. nov., a novel Ancalomicrobiaceae-affiliated facultatively methylotrophic bacteria that feed on methanotrophs of the genus Methylococcus.</title>
        <authorList>
            <person name="Saltykova V."/>
            <person name="Danilova O.V."/>
            <person name="Oshkin I.Y."/>
            <person name="Belova S.E."/>
            <person name="Pimenov N.V."/>
            <person name="Dedysh S.N."/>
        </authorList>
    </citation>
    <scope>NUCLEOTIDE SEQUENCE</scope>
    <source>
        <strain evidence="1">S20</strain>
    </source>
</reference>
<dbReference type="RefSeq" id="WP_407049361.1">
    <property type="nucleotide sequence ID" value="NZ_CP158568.1"/>
</dbReference>
<name>A0AAU7X8L7_9HYPH</name>
<evidence type="ECO:0008006" key="2">
    <source>
        <dbReference type="Google" id="ProtNLM"/>
    </source>
</evidence>
<gene>
    <name evidence="1" type="ORF">ABS361_19915</name>
</gene>
<protein>
    <recommendedName>
        <fullName evidence="2">Class I SAM-dependent methyltransferase</fullName>
    </recommendedName>
</protein>
<accession>A0AAU7X8L7</accession>